<feature type="compositionally biased region" description="Low complexity" evidence="1">
    <location>
        <begin position="7"/>
        <end position="16"/>
    </location>
</feature>
<evidence type="ECO:0000313" key="3">
    <source>
        <dbReference type="Proteomes" id="UP001500212"/>
    </source>
</evidence>
<gene>
    <name evidence="2" type="ORF">GCM10023195_55790</name>
</gene>
<dbReference type="EMBL" id="BAABHJ010000022">
    <property type="protein sequence ID" value="GAA4612940.1"/>
    <property type="molecule type" value="Genomic_DNA"/>
</dbReference>
<dbReference type="Proteomes" id="UP001500212">
    <property type="component" value="Unassembled WGS sequence"/>
</dbReference>
<comment type="caution">
    <text evidence="2">The sequence shown here is derived from an EMBL/GenBank/DDBJ whole genome shotgun (WGS) entry which is preliminary data.</text>
</comment>
<sequence>MERAGVRDAPPAAPRANRQGMTHTPSEVGRRPPDTSRTPGATEHPRSRQVAPGAHTTAGFGDHSHSPTLRQRRYGHVTELQFEVQY</sequence>
<accession>A0ABP8TSQ2</accession>
<keyword evidence="3" id="KW-1185">Reference proteome</keyword>
<feature type="region of interest" description="Disordered" evidence="1">
    <location>
        <begin position="1"/>
        <end position="74"/>
    </location>
</feature>
<proteinExistence type="predicted"/>
<organism evidence="2 3">
    <name type="scientific">Actinoallomurus liliacearum</name>
    <dbReference type="NCBI Taxonomy" id="1080073"/>
    <lineage>
        <taxon>Bacteria</taxon>
        <taxon>Bacillati</taxon>
        <taxon>Actinomycetota</taxon>
        <taxon>Actinomycetes</taxon>
        <taxon>Streptosporangiales</taxon>
        <taxon>Thermomonosporaceae</taxon>
        <taxon>Actinoallomurus</taxon>
    </lineage>
</organism>
<reference evidence="3" key="1">
    <citation type="journal article" date="2019" name="Int. J. Syst. Evol. Microbiol.">
        <title>The Global Catalogue of Microorganisms (GCM) 10K type strain sequencing project: providing services to taxonomists for standard genome sequencing and annotation.</title>
        <authorList>
            <consortium name="The Broad Institute Genomics Platform"/>
            <consortium name="The Broad Institute Genome Sequencing Center for Infectious Disease"/>
            <person name="Wu L."/>
            <person name="Ma J."/>
        </authorList>
    </citation>
    <scope>NUCLEOTIDE SEQUENCE [LARGE SCALE GENOMIC DNA]</scope>
    <source>
        <strain evidence="3">JCM 17938</strain>
    </source>
</reference>
<evidence type="ECO:0000256" key="1">
    <source>
        <dbReference type="SAM" id="MobiDB-lite"/>
    </source>
</evidence>
<protein>
    <submittedName>
        <fullName evidence="2">Uncharacterized protein</fullName>
    </submittedName>
</protein>
<name>A0ABP8TSQ2_9ACTN</name>
<evidence type="ECO:0000313" key="2">
    <source>
        <dbReference type="EMBL" id="GAA4612940.1"/>
    </source>
</evidence>